<evidence type="ECO:0000313" key="8">
    <source>
        <dbReference type="EMBL" id="MCL7028969.1"/>
    </source>
</evidence>
<dbReference type="GO" id="GO:0005634">
    <property type="term" value="C:nucleus"/>
    <property type="evidence" value="ECO:0007669"/>
    <property type="project" value="UniProtKB-SubCell"/>
</dbReference>
<comment type="caution">
    <text evidence="8">The sequence shown here is derived from an EMBL/GenBank/DDBJ whole genome shotgun (WGS) entry which is preliminary data.</text>
</comment>
<dbReference type="SMART" id="SM00432">
    <property type="entry name" value="MADS"/>
    <property type="match status" value="1"/>
</dbReference>
<reference evidence="8" key="1">
    <citation type="submission" date="2022-03" db="EMBL/GenBank/DDBJ databases">
        <title>A functionally conserved STORR gene fusion in Papaver species that diverged 16.8 million years ago.</title>
        <authorList>
            <person name="Catania T."/>
        </authorList>
    </citation>
    <scope>NUCLEOTIDE SEQUENCE</scope>
    <source>
        <strain evidence="8">S-191538</strain>
    </source>
</reference>
<evidence type="ECO:0000313" key="10">
    <source>
        <dbReference type="Proteomes" id="UP001177140"/>
    </source>
</evidence>
<dbReference type="InterPro" id="IPR036879">
    <property type="entry name" value="TF_MADSbox_sf"/>
</dbReference>
<evidence type="ECO:0000256" key="4">
    <source>
        <dbReference type="ARBA" id="ARBA00023163"/>
    </source>
</evidence>
<dbReference type="EMBL" id="JAJJMA010085425">
    <property type="protein sequence ID" value="MCL7028969.1"/>
    <property type="molecule type" value="Genomic_DNA"/>
</dbReference>
<dbReference type="PANTHER" id="PTHR48019">
    <property type="entry name" value="SERUM RESPONSE FACTOR HOMOLOG"/>
    <property type="match status" value="1"/>
</dbReference>
<comment type="subcellular location">
    <subcellularLocation>
        <location evidence="1">Nucleus</location>
    </subcellularLocation>
</comment>
<dbReference type="SUPFAM" id="SSF55455">
    <property type="entry name" value="SRF-like"/>
    <property type="match status" value="1"/>
</dbReference>
<dbReference type="InterPro" id="IPR050142">
    <property type="entry name" value="MADS-box/MEF2_TF"/>
</dbReference>
<dbReference type="GO" id="GO:0003677">
    <property type="term" value="F:DNA binding"/>
    <property type="evidence" value="ECO:0007669"/>
    <property type="project" value="UniProtKB-KW"/>
</dbReference>
<gene>
    <name evidence="9" type="ORF">MKW94_011675</name>
    <name evidence="8" type="ORF">MKW94_025714</name>
</gene>
<dbReference type="EMBL" id="JAJJMA010223872">
    <property type="protein sequence ID" value="MCL7041450.1"/>
    <property type="molecule type" value="Genomic_DNA"/>
</dbReference>
<evidence type="ECO:0000313" key="9">
    <source>
        <dbReference type="EMBL" id="MCL7041450.1"/>
    </source>
</evidence>
<proteinExistence type="predicted"/>
<organism evidence="8 10">
    <name type="scientific">Papaver nudicaule</name>
    <name type="common">Iceland poppy</name>
    <dbReference type="NCBI Taxonomy" id="74823"/>
    <lineage>
        <taxon>Eukaryota</taxon>
        <taxon>Viridiplantae</taxon>
        <taxon>Streptophyta</taxon>
        <taxon>Embryophyta</taxon>
        <taxon>Tracheophyta</taxon>
        <taxon>Spermatophyta</taxon>
        <taxon>Magnoliopsida</taxon>
        <taxon>Ranunculales</taxon>
        <taxon>Papaveraceae</taxon>
        <taxon>Papaveroideae</taxon>
        <taxon>Papaver</taxon>
    </lineage>
</organism>
<dbReference type="PRINTS" id="PR00404">
    <property type="entry name" value="MADSDOMAIN"/>
</dbReference>
<dbReference type="InterPro" id="IPR002100">
    <property type="entry name" value="TF_MADSbox"/>
</dbReference>
<evidence type="ECO:0000256" key="1">
    <source>
        <dbReference type="ARBA" id="ARBA00004123"/>
    </source>
</evidence>
<protein>
    <recommendedName>
        <fullName evidence="7">MADS-box domain-containing protein</fullName>
    </recommendedName>
</protein>
<keyword evidence="3" id="KW-0238">DNA-binding</keyword>
<dbReference type="Pfam" id="PF00319">
    <property type="entry name" value="SRF-TF"/>
    <property type="match status" value="1"/>
</dbReference>
<evidence type="ECO:0000256" key="5">
    <source>
        <dbReference type="ARBA" id="ARBA00023242"/>
    </source>
</evidence>
<dbReference type="Proteomes" id="UP001177140">
    <property type="component" value="Unassembled WGS sequence"/>
</dbReference>
<accession>A0AA41V2H4</accession>
<keyword evidence="4" id="KW-0804">Transcription</keyword>
<evidence type="ECO:0000259" key="7">
    <source>
        <dbReference type="PROSITE" id="PS50066"/>
    </source>
</evidence>
<feature type="compositionally biased region" description="Acidic residues" evidence="6">
    <location>
        <begin position="136"/>
        <end position="151"/>
    </location>
</feature>
<evidence type="ECO:0000256" key="2">
    <source>
        <dbReference type="ARBA" id="ARBA00023015"/>
    </source>
</evidence>
<evidence type="ECO:0000256" key="6">
    <source>
        <dbReference type="SAM" id="MobiDB-lite"/>
    </source>
</evidence>
<sequence length="151" mass="17062">MGKRAIEIKKIEDNHKRNVTFTKRRQGLFKKAHELSSLTGACVSLLVLSPAGKPFTFSSSSSSPNHLFNCNANEEEEDEEEVGAGDGFWWNQFNVEEIDTMDELMAVSDQLLQVKEEIARRKRELLAKPIPTATDDFPEVPPPEDIELDML</sequence>
<keyword evidence="10" id="KW-1185">Reference proteome</keyword>
<evidence type="ECO:0000256" key="3">
    <source>
        <dbReference type="ARBA" id="ARBA00023125"/>
    </source>
</evidence>
<keyword evidence="2" id="KW-0805">Transcription regulation</keyword>
<feature type="domain" description="MADS-box" evidence="7">
    <location>
        <begin position="1"/>
        <end position="61"/>
    </location>
</feature>
<dbReference type="PROSITE" id="PS50066">
    <property type="entry name" value="MADS_BOX_2"/>
    <property type="match status" value="1"/>
</dbReference>
<keyword evidence="5" id="KW-0539">Nucleus</keyword>
<dbReference type="GO" id="GO:0046983">
    <property type="term" value="F:protein dimerization activity"/>
    <property type="evidence" value="ECO:0007669"/>
    <property type="project" value="InterPro"/>
</dbReference>
<dbReference type="Gene3D" id="3.40.1810.10">
    <property type="entry name" value="Transcription factor, MADS-box"/>
    <property type="match status" value="1"/>
</dbReference>
<feature type="region of interest" description="Disordered" evidence="6">
    <location>
        <begin position="130"/>
        <end position="151"/>
    </location>
</feature>
<dbReference type="CDD" id="cd00120">
    <property type="entry name" value="MADS"/>
    <property type="match status" value="1"/>
</dbReference>
<dbReference type="AlphaFoldDB" id="A0AA41V2H4"/>
<name>A0AA41V2H4_PAPNU</name>